<evidence type="ECO:0000313" key="1">
    <source>
        <dbReference type="EMBL" id="MBC3764925.1"/>
    </source>
</evidence>
<accession>A0A8J6ISE6</accession>
<dbReference type="Pfam" id="PF00702">
    <property type="entry name" value="Hydrolase"/>
    <property type="match status" value="1"/>
</dbReference>
<dbReference type="CDD" id="cd01427">
    <property type="entry name" value="HAD_like"/>
    <property type="match status" value="1"/>
</dbReference>
<reference evidence="1" key="1">
    <citation type="journal article" date="2018" name="Int. J. Syst. Evol. Microbiol.">
        <title>Neptunicella marina gen. nov., sp. nov., isolated from surface seawater.</title>
        <authorList>
            <person name="Liu X."/>
            <person name="Lai Q."/>
            <person name="Du Y."/>
            <person name="Zhang X."/>
            <person name="Liu Z."/>
            <person name="Sun F."/>
            <person name="Shao Z."/>
        </authorList>
    </citation>
    <scope>NUCLEOTIDE SEQUENCE</scope>
    <source>
        <strain evidence="1">S27-2</strain>
    </source>
</reference>
<dbReference type="Gene3D" id="1.10.150.400">
    <property type="match status" value="1"/>
</dbReference>
<gene>
    <name evidence="1" type="ORF">H8B19_03490</name>
</gene>
<dbReference type="AlphaFoldDB" id="A0A8J6ISE6"/>
<dbReference type="Proteomes" id="UP000601768">
    <property type="component" value="Unassembled WGS sequence"/>
</dbReference>
<protein>
    <submittedName>
        <fullName evidence="1">Glycosyl transferase family 1</fullName>
    </submittedName>
</protein>
<dbReference type="InterPro" id="IPR036412">
    <property type="entry name" value="HAD-like_sf"/>
</dbReference>
<dbReference type="EMBL" id="JACNEP010000002">
    <property type="protein sequence ID" value="MBC3764925.1"/>
    <property type="molecule type" value="Genomic_DNA"/>
</dbReference>
<name>A0A8J6ISE6_9ALTE</name>
<evidence type="ECO:0000313" key="2">
    <source>
        <dbReference type="Proteomes" id="UP000601768"/>
    </source>
</evidence>
<dbReference type="Pfam" id="PF05045">
    <property type="entry name" value="RgpF"/>
    <property type="match status" value="1"/>
</dbReference>
<reference evidence="1" key="2">
    <citation type="submission" date="2020-08" db="EMBL/GenBank/DDBJ databases">
        <authorList>
            <person name="Lai Q."/>
        </authorList>
    </citation>
    <scope>NUCLEOTIDE SEQUENCE</scope>
    <source>
        <strain evidence="1">S27-2</strain>
    </source>
</reference>
<dbReference type="GO" id="GO:0016740">
    <property type="term" value="F:transferase activity"/>
    <property type="evidence" value="ECO:0007669"/>
    <property type="project" value="UniProtKB-KW"/>
</dbReference>
<dbReference type="SUPFAM" id="SSF56784">
    <property type="entry name" value="HAD-like"/>
    <property type="match status" value="1"/>
</dbReference>
<dbReference type="InterPro" id="IPR007739">
    <property type="entry name" value="RgpF"/>
</dbReference>
<dbReference type="InterPro" id="IPR023214">
    <property type="entry name" value="HAD_sf"/>
</dbReference>
<comment type="caution">
    <text evidence="1">The sequence shown here is derived from an EMBL/GenBank/DDBJ whole genome shotgun (WGS) entry which is preliminary data.</text>
</comment>
<sequence length="615" mass="71938">MTLSVSNNLFDATWYQEHYGAFPNDFEAFKDYLYKSTFANVNPSSGFDTEHYLRNNLDIYLQGVSPLLHYFNYGRKENRQIAPATVRWQPKSQLIAKDNVDWQLQNIAICLHIFYDDFVDKFADCLKSFPIDVDVFVAAASQEIKEKVEEQYAQLLTVKKLKVAIVPNRGRNFGPMLVEFGKELLNYDLLCHLHSKKSLYSGREQTQWFDYLNQYLFKDRHVVACMLRLFAEHKNLGMYYPTSFWMMPSWVNHWTCNKPFAKSFIEDWGIDVSDNFLNYPVGGMFWVRPEAIKQLLETNYDYDSFPEEPLPNDGSWLHALERALGLLVEKNNYEQFFYHPQAAKFTQDKSYIFANYYKPPTQLITELQGFEVISFDIFDTILRRKYTEPDFAKFQVGEVLTEQSIVATPQAFVDFRNRAEHEIRVQKKFIGDVNIIEIYHRLGQLLGCDEEQAMSWLELEFSFDLNSILPKDEMVQVLHHLSDLGKEIWLVSDSYYTSSQIRTMLRKIGISAPYSLFLSCEQQLRKDNGTMWKMLSEKVNFLRAKCIHIGDNVRADAQLCGDYGFTNMHILNPVDKWQASGLKPKFKDSSEMDKTNILKWGPLMSNLGRYPFFGE</sequence>
<dbReference type="Gene3D" id="3.40.50.1000">
    <property type="entry name" value="HAD superfamily/HAD-like"/>
    <property type="match status" value="1"/>
</dbReference>
<organism evidence="1 2">
    <name type="scientific">Neptunicella marina</name>
    <dbReference type="NCBI Taxonomy" id="2125989"/>
    <lineage>
        <taxon>Bacteria</taxon>
        <taxon>Pseudomonadati</taxon>
        <taxon>Pseudomonadota</taxon>
        <taxon>Gammaproteobacteria</taxon>
        <taxon>Alteromonadales</taxon>
        <taxon>Alteromonadaceae</taxon>
        <taxon>Neptunicella</taxon>
    </lineage>
</organism>
<keyword evidence="1" id="KW-0808">Transferase</keyword>
<proteinExistence type="predicted"/>
<keyword evidence="2" id="KW-1185">Reference proteome</keyword>